<dbReference type="PROSITE" id="PS50157">
    <property type="entry name" value="ZINC_FINGER_C2H2_2"/>
    <property type="match status" value="3"/>
</dbReference>
<dbReference type="InterPro" id="IPR013087">
    <property type="entry name" value="Znf_C2H2_type"/>
</dbReference>
<dbReference type="GO" id="GO:0008270">
    <property type="term" value="F:zinc ion binding"/>
    <property type="evidence" value="ECO:0007669"/>
    <property type="project" value="UniProtKB-KW"/>
</dbReference>
<dbReference type="AlphaFoldDB" id="A0A553Q443"/>
<evidence type="ECO:0000256" key="4">
    <source>
        <dbReference type="ARBA" id="ARBA00022771"/>
    </source>
</evidence>
<dbReference type="Proteomes" id="UP000316079">
    <property type="component" value="Unassembled WGS sequence"/>
</dbReference>
<keyword evidence="9" id="KW-0539">Nucleus</keyword>
<keyword evidence="5" id="KW-0862">Zinc</keyword>
<sequence length="493" mass="55209">MLDVSLDVHDGFQTQFTHLMETVLQSAVRETTKLYESTLRCLKSELVQLRLDNANWKRDKARLVDRGCSPVRDLTQHLHTEEIQSETIGDLGASDDEKGLLASLTIIKQEVFLSKPPFKRWNEAPTRKPKLTHASQFKEPSPSPPHSLKTRGLEHKAIPSGHVPVTPTTSSQIRDRPQVFSSKKIQKHPVAANQSFQFSSVNPTGPSKAVLPSYPSTMVLLSSPQLPANSIPRPSPQTSFSRSLQPPRPNQFSSSDQFPPDDVPCLPASTDYLIPFEGAQKQEDMHQFHAQRGQPMLTQNKLQAAALRQVPAPQASVSVVKNFAGENCKVETRRNDEILVDVSAPTLRSRLRRPRTVCAEPKPTDQTSLSQKELNKKASSSNSRRGSQVRVNLSAHVCALSEVNPFSCTLCGKSFKQRLSLKMHVKRHSGVKQYKCPHCEKSFMDAGNFKRHKRIHTGERPFECRQCGKRFIQSGHLKKHTSTQHVATKKGRI</sequence>
<dbReference type="Pfam" id="PF00096">
    <property type="entry name" value="zf-C2H2"/>
    <property type="match status" value="3"/>
</dbReference>
<dbReference type="GO" id="GO:0005634">
    <property type="term" value="C:nucleus"/>
    <property type="evidence" value="ECO:0007669"/>
    <property type="project" value="UniProtKB-SubCell"/>
</dbReference>
<dbReference type="PANTHER" id="PTHR24404">
    <property type="entry name" value="ZINC FINGER PROTEIN"/>
    <property type="match status" value="1"/>
</dbReference>
<dbReference type="Gene3D" id="3.30.160.60">
    <property type="entry name" value="Classic Zinc Finger"/>
    <property type="match status" value="3"/>
</dbReference>
<keyword evidence="8" id="KW-0804">Transcription</keyword>
<evidence type="ECO:0000256" key="2">
    <source>
        <dbReference type="ARBA" id="ARBA00022723"/>
    </source>
</evidence>
<keyword evidence="6" id="KW-0805">Transcription regulation</keyword>
<dbReference type="OrthoDB" id="301415at2759"/>
<dbReference type="GO" id="GO:0003700">
    <property type="term" value="F:DNA-binding transcription factor activity"/>
    <property type="evidence" value="ECO:0007669"/>
    <property type="project" value="TreeGrafter"/>
</dbReference>
<reference evidence="13 14" key="1">
    <citation type="journal article" date="2019" name="Sci. Data">
        <title>Hybrid genome assembly and annotation of Danionella translucida.</title>
        <authorList>
            <person name="Kadobianskyi M."/>
            <person name="Schulze L."/>
            <person name="Schuelke M."/>
            <person name="Judkewitz B."/>
        </authorList>
    </citation>
    <scope>NUCLEOTIDE SEQUENCE [LARGE SCALE GENOMIC DNA]</scope>
    <source>
        <strain evidence="13 14">Bolton</strain>
    </source>
</reference>
<evidence type="ECO:0000259" key="12">
    <source>
        <dbReference type="PROSITE" id="PS50157"/>
    </source>
</evidence>
<evidence type="ECO:0000256" key="8">
    <source>
        <dbReference type="ARBA" id="ARBA00023163"/>
    </source>
</evidence>
<keyword evidence="7" id="KW-0238">DNA-binding</keyword>
<comment type="subcellular location">
    <subcellularLocation>
        <location evidence="1">Nucleus</location>
    </subcellularLocation>
</comment>
<evidence type="ECO:0000256" key="5">
    <source>
        <dbReference type="ARBA" id="ARBA00022833"/>
    </source>
</evidence>
<dbReference type="GO" id="GO:0006357">
    <property type="term" value="P:regulation of transcription by RNA polymerase II"/>
    <property type="evidence" value="ECO:0007669"/>
    <property type="project" value="TreeGrafter"/>
</dbReference>
<name>A0A553Q443_9TELE</name>
<dbReference type="InterPro" id="IPR036236">
    <property type="entry name" value="Znf_C2H2_sf"/>
</dbReference>
<dbReference type="FunFam" id="3.30.160.60:FF:000646">
    <property type="entry name" value="Myeloid zinc finger 1"/>
    <property type="match status" value="1"/>
</dbReference>
<proteinExistence type="predicted"/>
<evidence type="ECO:0000256" key="6">
    <source>
        <dbReference type="ARBA" id="ARBA00023015"/>
    </source>
</evidence>
<gene>
    <name evidence="13" type="ORF">DNTS_001218</name>
</gene>
<feature type="compositionally biased region" description="Polar residues" evidence="11">
    <location>
        <begin position="236"/>
        <end position="257"/>
    </location>
</feature>
<dbReference type="SMART" id="SM00355">
    <property type="entry name" value="ZnF_C2H2"/>
    <property type="match status" value="3"/>
</dbReference>
<feature type="domain" description="C2H2-type" evidence="12">
    <location>
        <begin position="434"/>
        <end position="461"/>
    </location>
</feature>
<protein>
    <recommendedName>
        <fullName evidence="12">C2H2-type domain-containing protein</fullName>
    </recommendedName>
</protein>
<dbReference type="STRING" id="623744.A0A553Q443"/>
<evidence type="ECO:0000313" key="13">
    <source>
        <dbReference type="EMBL" id="TRY84711.1"/>
    </source>
</evidence>
<dbReference type="GO" id="GO:0000978">
    <property type="term" value="F:RNA polymerase II cis-regulatory region sequence-specific DNA binding"/>
    <property type="evidence" value="ECO:0007669"/>
    <property type="project" value="TreeGrafter"/>
</dbReference>
<feature type="domain" description="C2H2-type" evidence="12">
    <location>
        <begin position="406"/>
        <end position="433"/>
    </location>
</feature>
<evidence type="ECO:0000256" key="7">
    <source>
        <dbReference type="ARBA" id="ARBA00023125"/>
    </source>
</evidence>
<feature type="region of interest" description="Disordered" evidence="11">
    <location>
        <begin position="352"/>
        <end position="387"/>
    </location>
</feature>
<dbReference type="InterPro" id="IPR050589">
    <property type="entry name" value="Ikaros_C2H2-ZF"/>
</dbReference>
<evidence type="ECO:0000256" key="11">
    <source>
        <dbReference type="SAM" id="MobiDB-lite"/>
    </source>
</evidence>
<dbReference type="PROSITE" id="PS00028">
    <property type="entry name" value="ZINC_FINGER_C2H2_1"/>
    <property type="match status" value="3"/>
</dbReference>
<keyword evidence="3" id="KW-0677">Repeat</keyword>
<keyword evidence="4 10" id="KW-0863">Zinc-finger</keyword>
<evidence type="ECO:0000256" key="10">
    <source>
        <dbReference type="PROSITE-ProRule" id="PRU00042"/>
    </source>
</evidence>
<keyword evidence="14" id="KW-1185">Reference proteome</keyword>
<evidence type="ECO:0000256" key="9">
    <source>
        <dbReference type="ARBA" id="ARBA00023242"/>
    </source>
</evidence>
<comment type="caution">
    <text evidence="13">The sequence shown here is derived from an EMBL/GenBank/DDBJ whole genome shotgun (WGS) entry which is preliminary data.</text>
</comment>
<dbReference type="PANTHER" id="PTHR24404:SF114">
    <property type="entry name" value="KLUMPFUSS, ISOFORM B-RELATED"/>
    <property type="match status" value="1"/>
</dbReference>
<evidence type="ECO:0000313" key="14">
    <source>
        <dbReference type="Proteomes" id="UP000316079"/>
    </source>
</evidence>
<feature type="region of interest" description="Disordered" evidence="11">
    <location>
        <begin position="122"/>
        <end position="152"/>
    </location>
</feature>
<feature type="compositionally biased region" description="Polar residues" evidence="11">
    <location>
        <begin position="364"/>
        <end position="387"/>
    </location>
</feature>
<keyword evidence="2" id="KW-0479">Metal-binding</keyword>
<organism evidence="13 14">
    <name type="scientific">Danionella cerebrum</name>
    <dbReference type="NCBI Taxonomy" id="2873325"/>
    <lineage>
        <taxon>Eukaryota</taxon>
        <taxon>Metazoa</taxon>
        <taxon>Chordata</taxon>
        <taxon>Craniata</taxon>
        <taxon>Vertebrata</taxon>
        <taxon>Euteleostomi</taxon>
        <taxon>Actinopterygii</taxon>
        <taxon>Neopterygii</taxon>
        <taxon>Teleostei</taxon>
        <taxon>Ostariophysi</taxon>
        <taxon>Cypriniformes</taxon>
        <taxon>Danionidae</taxon>
        <taxon>Danioninae</taxon>
        <taxon>Danionella</taxon>
    </lineage>
</organism>
<dbReference type="FunFam" id="3.30.160.60:FF:001182">
    <property type="entry name" value="Zinc finger, C2H2 type"/>
    <property type="match status" value="1"/>
</dbReference>
<dbReference type="SUPFAM" id="SSF57667">
    <property type="entry name" value="beta-beta-alpha zinc fingers"/>
    <property type="match status" value="2"/>
</dbReference>
<dbReference type="FunFam" id="3.30.160.60:FF:000624">
    <property type="entry name" value="zinc finger protein 697"/>
    <property type="match status" value="1"/>
</dbReference>
<evidence type="ECO:0000256" key="1">
    <source>
        <dbReference type="ARBA" id="ARBA00004123"/>
    </source>
</evidence>
<feature type="region of interest" description="Disordered" evidence="11">
    <location>
        <begin position="225"/>
        <end position="264"/>
    </location>
</feature>
<dbReference type="EMBL" id="SRMA01026385">
    <property type="protein sequence ID" value="TRY84711.1"/>
    <property type="molecule type" value="Genomic_DNA"/>
</dbReference>
<feature type="domain" description="C2H2-type" evidence="12">
    <location>
        <begin position="462"/>
        <end position="490"/>
    </location>
</feature>
<accession>A0A553Q443</accession>
<evidence type="ECO:0000256" key="3">
    <source>
        <dbReference type="ARBA" id="ARBA00022737"/>
    </source>
</evidence>